<dbReference type="PANTHER" id="PTHR42923">
    <property type="entry name" value="PROTOPORPHYRINOGEN OXIDASE"/>
    <property type="match status" value="1"/>
</dbReference>
<comment type="subcellular location">
    <subcellularLocation>
        <location evidence="11">Cytoplasm</location>
    </subcellularLocation>
</comment>
<dbReference type="Gene3D" id="3.90.660.20">
    <property type="entry name" value="Protoporphyrinogen oxidase, mitochondrial, domain 2"/>
    <property type="match status" value="1"/>
</dbReference>
<gene>
    <name evidence="13" type="ORF">CD32_18625</name>
</gene>
<evidence type="ECO:0000256" key="5">
    <source>
        <dbReference type="ARBA" id="ARBA00012402"/>
    </source>
</evidence>
<evidence type="ECO:0000256" key="2">
    <source>
        <dbReference type="ARBA" id="ARBA00001974"/>
    </source>
</evidence>
<dbReference type="NCBIfam" id="TIGR00562">
    <property type="entry name" value="proto_IX_ox"/>
    <property type="match status" value="1"/>
</dbReference>
<dbReference type="InterPro" id="IPR050464">
    <property type="entry name" value="Zeta_carotene_desat/Oxidored"/>
</dbReference>
<protein>
    <recommendedName>
        <fullName evidence="6 11">Coproporphyrinogen III oxidase</fullName>
        <ecNumber evidence="5 11">1.3.3.15</ecNumber>
    </recommendedName>
</protein>
<keyword evidence="10 11" id="KW-0350">Heme biosynthesis</keyword>
<evidence type="ECO:0000313" key="13">
    <source>
        <dbReference type="EMBL" id="KGR82852.1"/>
    </source>
</evidence>
<proteinExistence type="inferred from homology"/>
<dbReference type="GO" id="GO:0005737">
    <property type="term" value="C:cytoplasm"/>
    <property type="evidence" value="ECO:0007669"/>
    <property type="project" value="UniProtKB-SubCell"/>
</dbReference>
<comment type="similarity">
    <text evidence="4 11">Belongs to the protoporphyrinogen/coproporphyrinogen oxidase family. Coproporphyrinogen III oxidase subfamily.</text>
</comment>
<dbReference type="NCBIfam" id="NF008845">
    <property type="entry name" value="PRK11883.1-5"/>
    <property type="match status" value="1"/>
</dbReference>
<evidence type="ECO:0000259" key="12">
    <source>
        <dbReference type="Pfam" id="PF01593"/>
    </source>
</evidence>
<comment type="cofactor">
    <cofactor evidence="2 11">
        <name>FAD</name>
        <dbReference type="ChEBI" id="CHEBI:57692"/>
    </cofactor>
</comment>
<dbReference type="Proteomes" id="UP000030437">
    <property type="component" value="Unassembled WGS sequence"/>
</dbReference>
<evidence type="ECO:0000256" key="11">
    <source>
        <dbReference type="RuleBase" id="RU364052"/>
    </source>
</evidence>
<accession>A0A0A3J726</accession>
<dbReference type="GO" id="GO:0006783">
    <property type="term" value="P:heme biosynthetic process"/>
    <property type="evidence" value="ECO:0007669"/>
    <property type="project" value="UniProtKB-UniRule"/>
</dbReference>
<dbReference type="STRING" id="1220589.CD32_18625"/>
<keyword evidence="11" id="KW-0963">Cytoplasm</keyword>
<dbReference type="Pfam" id="PF01593">
    <property type="entry name" value="Amino_oxidase"/>
    <property type="match status" value="1"/>
</dbReference>
<dbReference type="SUPFAM" id="SSF51905">
    <property type="entry name" value="FAD/NAD(P)-binding domain"/>
    <property type="match status" value="1"/>
</dbReference>
<evidence type="ECO:0000256" key="4">
    <source>
        <dbReference type="ARBA" id="ARBA00008310"/>
    </source>
</evidence>
<dbReference type="EMBL" id="JPVP01000059">
    <property type="protein sequence ID" value="KGR82852.1"/>
    <property type="molecule type" value="Genomic_DNA"/>
</dbReference>
<dbReference type="InterPro" id="IPR036188">
    <property type="entry name" value="FAD/NAD-bd_sf"/>
</dbReference>
<comment type="function">
    <text evidence="11">Involved in coproporphyrin-dependent heme b biosynthesis. Catalyzes the oxidation of coproporphyrinogen III to coproporphyrin III.</text>
</comment>
<dbReference type="Gene3D" id="3.50.50.60">
    <property type="entry name" value="FAD/NAD(P)-binding domain"/>
    <property type="match status" value="1"/>
</dbReference>
<dbReference type="InterPro" id="IPR004572">
    <property type="entry name" value="Protoporphyrinogen_oxidase"/>
</dbReference>
<dbReference type="GO" id="GO:0004729">
    <property type="term" value="F:oxygen-dependent protoporphyrinogen oxidase activity"/>
    <property type="evidence" value="ECO:0007669"/>
    <property type="project" value="UniProtKB-UniRule"/>
</dbReference>
<evidence type="ECO:0000256" key="8">
    <source>
        <dbReference type="ARBA" id="ARBA00022827"/>
    </source>
</evidence>
<keyword evidence="14" id="KW-1185">Reference proteome</keyword>
<evidence type="ECO:0000256" key="6">
    <source>
        <dbReference type="ARBA" id="ARBA00019046"/>
    </source>
</evidence>
<evidence type="ECO:0000256" key="9">
    <source>
        <dbReference type="ARBA" id="ARBA00023002"/>
    </source>
</evidence>
<organism evidence="13 14">
    <name type="scientific">Lysinibacillus odysseyi 34hs-1 = NBRC 100172</name>
    <dbReference type="NCBI Taxonomy" id="1220589"/>
    <lineage>
        <taxon>Bacteria</taxon>
        <taxon>Bacillati</taxon>
        <taxon>Bacillota</taxon>
        <taxon>Bacilli</taxon>
        <taxon>Bacillales</taxon>
        <taxon>Bacillaceae</taxon>
        <taxon>Lysinibacillus</taxon>
    </lineage>
</organism>
<keyword evidence="7 11" id="KW-0285">Flavoprotein</keyword>
<comment type="caution">
    <text evidence="13">The sequence shown here is derived from an EMBL/GenBank/DDBJ whole genome shotgun (WGS) entry which is preliminary data.</text>
</comment>
<evidence type="ECO:0000256" key="10">
    <source>
        <dbReference type="ARBA" id="ARBA00023133"/>
    </source>
</evidence>
<dbReference type="SUPFAM" id="SSF54373">
    <property type="entry name" value="FAD-linked reductases, C-terminal domain"/>
    <property type="match status" value="1"/>
</dbReference>
<dbReference type="PANTHER" id="PTHR42923:SF3">
    <property type="entry name" value="PROTOPORPHYRINOGEN OXIDASE"/>
    <property type="match status" value="1"/>
</dbReference>
<comment type="catalytic activity">
    <reaction evidence="1">
        <text>coproporphyrinogen III + 3 O2 = coproporphyrin III + 3 H2O2</text>
        <dbReference type="Rhea" id="RHEA:43436"/>
        <dbReference type="ChEBI" id="CHEBI:15379"/>
        <dbReference type="ChEBI" id="CHEBI:16240"/>
        <dbReference type="ChEBI" id="CHEBI:57309"/>
        <dbReference type="ChEBI" id="CHEBI:131725"/>
        <dbReference type="EC" id="1.3.3.15"/>
    </reaction>
    <physiologicalReaction direction="left-to-right" evidence="1">
        <dbReference type="Rhea" id="RHEA:43437"/>
    </physiologicalReaction>
</comment>
<reference evidence="13 14" key="1">
    <citation type="submission" date="2014-02" db="EMBL/GenBank/DDBJ databases">
        <title>Draft genome sequence of Lysinibacillus odysseyi NBRC 100172.</title>
        <authorList>
            <person name="Zhang F."/>
            <person name="Wang G."/>
            <person name="Zhang L."/>
        </authorList>
    </citation>
    <scope>NUCLEOTIDE SEQUENCE [LARGE SCALE GENOMIC DNA]</scope>
    <source>
        <strain evidence="13 14">NBRC 100172</strain>
    </source>
</reference>
<name>A0A0A3J726_9BACI</name>
<keyword evidence="8 11" id="KW-0274">FAD</keyword>
<dbReference type="EC" id="1.3.3.15" evidence="5 11"/>
<dbReference type="eggNOG" id="COG1232">
    <property type="taxonomic scope" value="Bacteria"/>
</dbReference>
<comment type="pathway">
    <text evidence="3 11">Porphyrin-containing compound metabolism; protoheme biosynthesis.</text>
</comment>
<keyword evidence="9 11" id="KW-0560">Oxidoreductase</keyword>
<dbReference type="AlphaFoldDB" id="A0A0A3J726"/>
<evidence type="ECO:0000256" key="1">
    <source>
        <dbReference type="ARBA" id="ARBA00001755"/>
    </source>
</evidence>
<dbReference type="OrthoDB" id="9805195at2"/>
<dbReference type="Gene3D" id="1.10.3110.10">
    <property type="entry name" value="protoporphyrinogen ix oxidase, domain 3"/>
    <property type="match status" value="1"/>
</dbReference>
<dbReference type="InterPro" id="IPR002937">
    <property type="entry name" value="Amino_oxidase"/>
</dbReference>
<feature type="domain" description="Amine oxidase" evidence="12">
    <location>
        <begin position="19"/>
        <end position="469"/>
    </location>
</feature>
<evidence type="ECO:0000256" key="7">
    <source>
        <dbReference type="ARBA" id="ARBA00022630"/>
    </source>
</evidence>
<evidence type="ECO:0000256" key="3">
    <source>
        <dbReference type="ARBA" id="ARBA00004744"/>
    </source>
</evidence>
<evidence type="ECO:0000313" key="14">
    <source>
        <dbReference type="Proteomes" id="UP000030437"/>
    </source>
</evidence>
<dbReference type="UniPathway" id="UPA00252"/>
<sequence>MMRVTLKRRKVVVIGGGVTGLTTAFYLQQAAKEQQYPLDVVVVEASLRVGGKIQTMRKDGFIIERGPESFIDDSGNVCRLAHDLGIAHKLVYNNVGQTYVAVGKELYPIPGSLLLGGPPKVSSFITSGLISLTGKIRAAGDLVIPRAAENQDEPIGDFFRRRFGKEVVENLVEPLMAGTFAGDIDHLSIQSMFPEFSQLEKEHRSLLLGMKRKKAGRLAIDHFAEQPLQYGTFEDGLETLIETLEEQLAPSTVLKGVKVEAIEKLQDGSMKVALNNISPIQADAVIMTTPFNAAKTVFGKYEVMQHQPLMKSATIATVTMAFKQEQLPKYKDALNFFVSRNSDLAITSCTWNNRKWDGVAPEGYDLLRVYIGRVGDEAIVELSDSEIERTVLEDLQKAVDLKEGPLFTVVTRWKQGMPQYTVGHEERVQQMKRELYEEFPNVMLVGSSYEGISVPDCIEQGREAAARMLNKMMETETVQ</sequence>